<comment type="caution">
    <text evidence="3">The sequence shown here is derived from an EMBL/GenBank/DDBJ whole genome shotgun (WGS) entry which is preliminary data.</text>
</comment>
<feature type="compositionally biased region" description="Gly residues" evidence="2">
    <location>
        <begin position="356"/>
        <end position="371"/>
    </location>
</feature>
<feature type="compositionally biased region" description="Low complexity" evidence="2">
    <location>
        <begin position="97"/>
        <end position="119"/>
    </location>
</feature>
<name>A0A835Y3B3_9CHLO</name>
<dbReference type="InterPro" id="IPR019734">
    <property type="entry name" value="TPR_rpt"/>
</dbReference>
<evidence type="ECO:0000256" key="1">
    <source>
        <dbReference type="PROSITE-ProRule" id="PRU00339"/>
    </source>
</evidence>
<feature type="repeat" description="TPR" evidence="1">
    <location>
        <begin position="204"/>
        <end position="237"/>
    </location>
</feature>
<feature type="repeat" description="TPR" evidence="1">
    <location>
        <begin position="238"/>
        <end position="271"/>
    </location>
</feature>
<feature type="compositionally biased region" description="Basic and acidic residues" evidence="2">
    <location>
        <begin position="445"/>
        <end position="463"/>
    </location>
</feature>
<feature type="compositionally biased region" description="Low complexity" evidence="2">
    <location>
        <begin position="383"/>
        <end position="393"/>
    </location>
</feature>
<accession>A0A835Y3B3</accession>
<dbReference type="OrthoDB" id="515244at2759"/>
<feature type="compositionally biased region" description="Gly residues" evidence="2">
    <location>
        <begin position="414"/>
        <end position="423"/>
    </location>
</feature>
<feature type="compositionally biased region" description="Basic residues" evidence="2">
    <location>
        <begin position="435"/>
        <end position="444"/>
    </location>
</feature>
<reference evidence="3" key="1">
    <citation type="journal article" date="2020" name="bioRxiv">
        <title>Comparative genomics of Chlamydomonas.</title>
        <authorList>
            <person name="Craig R.J."/>
            <person name="Hasan A.R."/>
            <person name="Ness R.W."/>
            <person name="Keightley P.D."/>
        </authorList>
    </citation>
    <scope>NUCLEOTIDE SEQUENCE</scope>
    <source>
        <strain evidence="3">CCAP 11/70</strain>
    </source>
</reference>
<proteinExistence type="predicted"/>
<dbReference type="Pfam" id="PF13414">
    <property type="entry name" value="TPR_11"/>
    <property type="match status" value="1"/>
</dbReference>
<gene>
    <name evidence="3" type="ORF">HYH03_006321</name>
</gene>
<feature type="compositionally biased region" description="Low complexity" evidence="2">
    <location>
        <begin position="319"/>
        <end position="329"/>
    </location>
</feature>
<evidence type="ECO:0000256" key="2">
    <source>
        <dbReference type="SAM" id="MobiDB-lite"/>
    </source>
</evidence>
<feature type="compositionally biased region" description="Basic residues" evidence="2">
    <location>
        <begin position="464"/>
        <end position="477"/>
    </location>
</feature>
<sequence>MERAGDADPLLQVARGLLRDKVPDLLLQAECGGGLELPTPLPWGFASVPPLQELADIACRELAERDLEYEYQLYQRDHDSSQDVRQEGGEADTVRQSAADPGSGAAGAAGLAAPGADPPRSIGGGGGQPNPPARAPYACTAFLESLDESRTYRSPHCEGCMADVLGLGEALEGLAGSTLGPLPGRARLEALRDLLRRRMDAQWAVECVKQGVVHAKKGDYPEAHKAYAKALELDPASAEALVARGAAHANTRAFREAEADLRRALELEPGHRNAAAYLEAVLKHVGEQRRELEALEAERRAALGSRRGERGRGQGQGQALGTPAGREAAGPGGLGPGGGRAPPSAPGRLQREGEAMGAGVGPGRGAGGTGPGITAEELRRRLSSAAAAAAASSSGGGNSSGSSSGADSDDDTPGGLGSRGAGGDAIQRALAVVLKARKGKRRDREKRGRDKDRDKRDRKDRKSKDKHKKKSKRRRKD</sequence>
<dbReference type="PROSITE" id="PS50005">
    <property type="entry name" value="TPR"/>
    <property type="match status" value="2"/>
</dbReference>
<protein>
    <submittedName>
        <fullName evidence="3">Uncharacterized protein</fullName>
    </submittedName>
</protein>
<keyword evidence="4" id="KW-1185">Reference proteome</keyword>
<dbReference type="Proteomes" id="UP000612055">
    <property type="component" value="Unassembled WGS sequence"/>
</dbReference>
<evidence type="ECO:0000313" key="3">
    <source>
        <dbReference type="EMBL" id="KAG2495722.1"/>
    </source>
</evidence>
<evidence type="ECO:0000313" key="4">
    <source>
        <dbReference type="Proteomes" id="UP000612055"/>
    </source>
</evidence>
<dbReference type="EMBL" id="JAEHOE010000023">
    <property type="protein sequence ID" value="KAG2495722.1"/>
    <property type="molecule type" value="Genomic_DNA"/>
</dbReference>
<feature type="compositionally biased region" description="Gly residues" evidence="2">
    <location>
        <begin position="330"/>
        <end position="340"/>
    </location>
</feature>
<feature type="region of interest" description="Disordered" evidence="2">
    <location>
        <begin position="302"/>
        <end position="477"/>
    </location>
</feature>
<dbReference type="Gene3D" id="1.25.40.10">
    <property type="entry name" value="Tetratricopeptide repeat domain"/>
    <property type="match status" value="1"/>
</dbReference>
<dbReference type="SUPFAM" id="SSF48452">
    <property type="entry name" value="TPR-like"/>
    <property type="match status" value="1"/>
</dbReference>
<organism evidence="3 4">
    <name type="scientific">Edaphochlamys debaryana</name>
    <dbReference type="NCBI Taxonomy" id="47281"/>
    <lineage>
        <taxon>Eukaryota</taxon>
        <taxon>Viridiplantae</taxon>
        <taxon>Chlorophyta</taxon>
        <taxon>core chlorophytes</taxon>
        <taxon>Chlorophyceae</taxon>
        <taxon>CS clade</taxon>
        <taxon>Chlamydomonadales</taxon>
        <taxon>Chlamydomonadales incertae sedis</taxon>
        <taxon>Edaphochlamys</taxon>
    </lineage>
</organism>
<dbReference type="SMART" id="SM00028">
    <property type="entry name" value="TPR"/>
    <property type="match status" value="2"/>
</dbReference>
<feature type="region of interest" description="Disordered" evidence="2">
    <location>
        <begin position="75"/>
        <end position="131"/>
    </location>
</feature>
<feature type="compositionally biased region" description="Basic and acidic residues" evidence="2">
    <location>
        <begin position="75"/>
        <end position="88"/>
    </location>
</feature>
<keyword evidence="1" id="KW-0802">TPR repeat</keyword>
<dbReference type="PANTHER" id="PTHR23184">
    <property type="entry name" value="TETRATRICOPEPTIDE REPEAT PROTEIN 14"/>
    <property type="match status" value="1"/>
</dbReference>
<dbReference type="AlphaFoldDB" id="A0A835Y3B3"/>
<dbReference type="PANTHER" id="PTHR23184:SF9">
    <property type="entry name" value="TETRATRICOPEPTIDE REPEAT PROTEIN 14"/>
    <property type="match status" value="1"/>
</dbReference>
<feature type="compositionally biased region" description="Basic and acidic residues" evidence="2">
    <location>
        <begin position="302"/>
        <end position="312"/>
    </location>
</feature>
<dbReference type="InterPro" id="IPR039190">
    <property type="entry name" value="TTC14"/>
</dbReference>
<dbReference type="InterPro" id="IPR011990">
    <property type="entry name" value="TPR-like_helical_dom_sf"/>
</dbReference>